<dbReference type="InterPro" id="IPR036291">
    <property type="entry name" value="NAD(P)-bd_dom_sf"/>
</dbReference>
<evidence type="ECO:0000259" key="3">
    <source>
        <dbReference type="Pfam" id="PF02737"/>
    </source>
</evidence>
<dbReference type="AlphaFoldDB" id="A0A1I2F3M1"/>
<proteinExistence type="predicted"/>
<protein>
    <submittedName>
        <fullName evidence="4">Carnitine 3-dehydrogenase</fullName>
    </submittedName>
</protein>
<dbReference type="InterPro" id="IPR008927">
    <property type="entry name" value="6-PGluconate_DH-like_C_sf"/>
</dbReference>
<gene>
    <name evidence="4" type="ORF">SAMN04488523_11461</name>
</gene>
<evidence type="ECO:0000256" key="1">
    <source>
        <dbReference type="ARBA" id="ARBA00023002"/>
    </source>
</evidence>
<dbReference type="InterPro" id="IPR006108">
    <property type="entry name" value="3HC_DH_C"/>
</dbReference>
<dbReference type="Gene3D" id="3.40.50.720">
    <property type="entry name" value="NAD(P)-binding Rossmann-like Domain"/>
    <property type="match status" value="1"/>
</dbReference>
<evidence type="ECO:0000313" key="5">
    <source>
        <dbReference type="Proteomes" id="UP000198977"/>
    </source>
</evidence>
<dbReference type="EMBL" id="FOMW01000014">
    <property type="protein sequence ID" value="SFE99599.1"/>
    <property type="molecule type" value="Genomic_DNA"/>
</dbReference>
<feature type="domain" description="3-hydroxyacyl-CoA dehydrogenase C-terminal" evidence="2">
    <location>
        <begin position="189"/>
        <end position="229"/>
    </location>
</feature>
<dbReference type="Pfam" id="PF00725">
    <property type="entry name" value="3HCDH"/>
    <property type="match status" value="1"/>
</dbReference>
<dbReference type="GO" id="GO:0006631">
    <property type="term" value="P:fatty acid metabolic process"/>
    <property type="evidence" value="ECO:0007669"/>
    <property type="project" value="InterPro"/>
</dbReference>
<reference evidence="4 5" key="1">
    <citation type="submission" date="2016-10" db="EMBL/GenBank/DDBJ databases">
        <authorList>
            <person name="de Groot N.N."/>
        </authorList>
    </citation>
    <scope>NUCLEOTIDE SEQUENCE [LARGE SCALE GENOMIC DNA]</scope>
    <source>
        <strain evidence="4 5">DSM 11443</strain>
    </source>
</reference>
<organism evidence="4 5">
    <name type="scientific">Sulfitobacter brevis</name>
    <dbReference type="NCBI Taxonomy" id="74348"/>
    <lineage>
        <taxon>Bacteria</taxon>
        <taxon>Pseudomonadati</taxon>
        <taxon>Pseudomonadota</taxon>
        <taxon>Alphaproteobacteria</taxon>
        <taxon>Rhodobacterales</taxon>
        <taxon>Roseobacteraceae</taxon>
        <taxon>Sulfitobacter</taxon>
    </lineage>
</organism>
<dbReference type="PANTHER" id="PTHR48075:SF5">
    <property type="entry name" value="3-HYDROXYBUTYRYL-COA DEHYDROGENASE"/>
    <property type="match status" value="1"/>
</dbReference>
<accession>A0A1I2F3M1</accession>
<dbReference type="GO" id="GO:0016616">
    <property type="term" value="F:oxidoreductase activity, acting on the CH-OH group of donors, NAD or NADP as acceptor"/>
    <property type="evidence" value="ECO:0007669"/>
    <property type="project" value="InterPro"/>
</dbReference>
<dbReference type="InterPro" id="IPR013328">
    <property type="entry name" value="6PGD_dom2"/>
</dbReference>
<dbReference type="Gene3D" id="1.10.1040.10">
    <property type="entry name" value="N-(1-d-carboxylethyl)-l-norvaline Dehydrogenase, domain 2"/>
    <property type="match status" value="1"/>
</dbReference>
<sequence length="316" mass="33988">MYPNPESITRVTSIGAGPIGAGWTAHFLARGYDVTAYLHDASETDAFMSILNTAWISLTDLGLSPGASLDRLQISTDLEDALAVAEFVQESGPERLVIKQALYARMGAILPPSVVIGSSTSGLMMSDIQADCPTPERTVIGHPFNPPYLLPLVEIVGGKKTAPEAVAWAGEFYKIAGKAPLMMKKEIPGFVATRLQEALWREALHMVANGEATPEDIDIALMNGPAPRMVSQGQCMAFHVACGAGGMATNLDQFGPALKLPWTRLEAPELTKELRDRMVDGCNEVAGSRHFEDMAAQRDREIVGVLNALKAARQET</sequence>
<dbReference type="GO" id="GO:0070403">
    <property type="term" value="F:NAD+ binding"/>
    <property type="evidence" value="ECO:0007669"/>
    <property type="project" value="InterPro"/>
</dbReference>
<evidence type="ECO:0000259" key="2">
    <source>
        <dbReference type="Pfam" id="PF00725"/>
    </source>
</evidence>
<dbReference type="STRING" id="74348.SAMN04488523_11461"/>
<dbReference type="SUPFAM" id="SSF48179">
    <property type="entry name" value="6-phosphogluconate dehydrogenase C-terminal domain-like"/>
    <property type="match status" value="1"/>
</dbReference>
<dbReference type="Pfam" id="PF02737">
    <property type="entry name" value="3HCDH_N"/>
    <property type="match status" value="1"/>
</dbReference>
<dbReference type="Proteomes" id="UP000198977">
    <property type="component" value="Unassembled WGS sequence"/>
</dbReference>
<dbReference type="InterPro" id="IPR006176">
    <property type="entry name" value="3-OHacyl-CoA_DH_NAD-bd"/>
</dbReference>
<feature type="domain" description="3-hydroxyacyl-CoA dehydrogenase NAD binding" evidence="3">
    <location>
        <begin position="11"/>
        <end position="185"/>
    </location>
</feature>
<dbReference type="PANTHER" id="PTHR48075">
    <property type="entry name" value="3-HYDROXYACYL-COA DEHYDROGENASE FAMILY PROTEIN"/>
    <property type="match status" value="1"/>
</dbReference>
<dbReference type="SUPFAM" id="SSF51735">
    <property type="entry name" value="NAD(P)-binding Rossmann-fold domains"/>
    <property type="match status" value="1"/>
</dbReference>
<keyword evidence="1" id="KW-0560">Oxidoreductase</keyword>
<keyword evidence="5" id="KW-1185">Reference proteome</keyword>
<name>A0A1I2F3M1_9RHOB</name>
<evidence type="ECO:0000313" key="4">
    <source>
        <dbReference type="EMBL" id="SFE99599.1"/>
    </source>
</evidence>